<reference evidence="1" key="1">
    <citation type="submission" date="2023-04" db="EMBL/GenBank/DDBJ databases">
        <authorList>
            <person name="Vijverberg K."/>
            <person name="Xiong W."/>
            <person name="Schranz E."/>
        </authorList>
    </citation>
    <scope>NUCLEOTIDE SEQUENCE</scope>
</reference>
<gene>
    <name evidence="1" type="ORF">LSALG_LOCUS4188</name>
</gene>
<sequence length="133" mass="15410">MQIKEIIDKHKGIHAQEVTLAIPQLLNNVKKLSLLPLVGLFRPSSLGRTGAPRQSKNTNFLLLYDIRYIHNEFLAGVKPVQYMFSLEIEHGIIYLDTCAFKELMIFLLPPLKGWFIFAWRDLVTLNWREDIAC</sequence>
<dbReference type="EMBL" id="OX465086">
    <property type="protein sequence ID" value="CAI9263500.1"/>
    <property type="molecule type" value="Genomic_DNA"/>
</dbReference>
<organism evidence="1 2">
    <name type="scientific">Lactuca saligna</name>
    <name type="common">Willowleaf lettuce</name>
    <dbReference type="NCBI Taxonomy" id="75948"/>
    <lineage>
        <taxon>Eukaryota</taxon>
        <taxon>Viridiplantae</taxon>
        <taxon>Streptophyta</taxon>
        <taxon>Embryophyta</taxon>
        <taxon>Tracheophyta</taxon>
        <taxon>Spermatophyta</taxon>
        <taxon>Magnoliopsida</taxon>
        <taxon>eudicotyledons</taxon>
        <taxon>Gunneridae</taxon>
        <taxon>Pentapetalae</taxon>
        <taxon>asterids</taxon>
        <taxon>campanulids</taxon>
        <taxon>Asterales</taxon>
        <taxon>Asteraceae</taxon>
        <taxon>Cichorioideae</taxon>
        <taxon>Cichorieae</taxon>
        <taxon>Lactucinae</taxon>
        <taxon>Lactuca</taxon>
    </lineage>
</organism>
<name>A0AA35VCE4_LACSI</name>
<proteinExistence type="predicted"/>
<keyword evidence="2" id="KW-1185">Reference proteome</keyword>
<evidence type="ECO:0000313" key="2">
    <source>
        <dbReference type="Proteomes" id="UP001177003"/>
    </source>
</evidence>
<accession>A0AA35VCE4</accession>
<protein>
    <submittedName>
        <fullName evidence="1">Uncharacterized protein</fullName>
    </submittedName>
</protein>
<evidence type="ECO:0000313" key="1">
    <source>
        <dbReference type="EMBL" id="CAI9263500.1"/>
    </source>
</evidence>
<dbReference type="AlphaFoldDB" id="A0AA35VCE4"/>
<dbReference type="Proteomes" id="UP001177003">
    <property type="component" value="Chromosome 0"/>
</dbReference>